<dbReference type="AlphaFoldDB" id="A0A1H3EE82"/>
<evidence type="ECO:0000313" key="5">
    <source>
        <dbReference type="Proteomes" id="UP000243778"/>
    </source>
</evidence>
<dbReference type="Gene3D" id="3.30.1330.120">
    <property type="entry name" value="2-methylcitrate dehydratase PrpD"/>
    <property type="match status" value="1"/>
</dbReference>
<evidence type="ECO:0000256" key="1">
    <source>
        <dbReference type="ARBA" id="ARBA00006174"/>
    </source>
</evidence>
<dbReference type="InterPro" id="IPR045337">
    <property type="entry name" value="MmgE_PrpD_C"/>
</dbReference>
<dbReference type="InterPro" id="IPR005656">
    <property type="entry name" value="MmgE_PrpD"/>
</dbReference>
<dbReference type="Gene3D" id="1.10.4100.10">
    <property type="entry name" value="2-methylcitrate dehydratase PrpD"/>
    <property type="match status" value="1"/>
</dbReference>
<dbReference type="Pfam" id="PF19305">
    <property type="entry name" value="MmgE_PrpD_C"/>
    <property type="match status" value="1"/>
</dbReference>
<dbReference type="PANTHER" id="PTHR16943:SF8">
    <property type="entry name" value="2-METHYLCITRATE DEHYDRATASE"/>
    <property type="match status" value="1"/>
</dbReference>
<dbReference type="InterPro" id="IPR045336">
    <property type="entry name" value="MmgE_PrpD_N"/>
</dbReference>
<dbReference type="STRING" id="1007099.SAMN05216287_3678"/>
<protein>
    <submittedName>
        <fullName evidence="4">2-methylcitrate dehydratase</fullName>
    </submittedName>
</protein>
<accession>A0A1H3EE82</accession>
<sequence length="473" mass="51511">MSCAGLASQSLSFWEPYMNLAEQLSHYALTLRYDDLPAAVVHKVKQRMVDSLGCALGSFDEAVVADLRRFAGSVPLDSSSVLGTAQKTSVDVAAFVNGAMVRYYDFNDGYIAKELGHPSDNIPTCLAVAEAEGASGRELIVAIVLAYEVQCRLQDVANLYRLGWDHVNYVLISATLAAGRLMKLSQEQLAHAINIAVNGHIALRQVRAGELSAWKGCSAANAARNGVFSALLARHGVTGPSPIFEGEMGFMKQITGAFQLDVQQFGNAENGDFRILNTLTKLLPMQGEMQTAVWAALELRSQLGDLGVIRAVRIDTTEVGYRILGKDPEKWRPASRETADHSLPYAVARALLDGEITASSFAPKKLGEPSVLAFMDKISVYPNDELTALFPAQIPNRVTIELISGETLTKQVNAARGSLATPMDDEDFENKFRTLLCPLLGVERIDKLLECIWRLEGQQGLEALFELAIIEAH</sequence>
<dbReference type="PANTHER" id="PTHR16943">
    <property type="entry name" value="2-METHYLCITRATE DEHYDRATASE-RELATED"/>
    <property type="match status" value="1"/>
</dbReference>
<keyword evidence="5" id="KW-1185">Reference proteome</keyword>
<feature type="domain" description="MmgE/PrpD C-terminal" evidence="3">
    <location>
        <begin position="284"/>
        <end position="450"/>
    </location>
</feature>
<comment type="similarity">
    <text evidence="1">Belongs to the PrpD family.</text>
</comment>
<proteinExistence type="inferred from homology"/>
<evidence type="ECO:0000259" key="2">
    <source>
        <dbReference type="Pfam" id="PF03972"/>
    </source>
</evidence>
<evidence type="ECO:0000313" key="4">
    <source>
        <dbReference type="EMBL" id="SDX77052.1"/>
    </source>
</evidence>
<feature type="domain" description="MmgE/PrpD N-terminal" evidence="2">
    <location>
        <begin position="22"/>
        <end position="261"/>
    </location>
</feature>
<name>A0A1H3EE82_9PSED</name>
<dbReference type="Proteomes" id="UP000243778">
    <property type="component" value="Unassembled WGS sequence"/>
</dbReference>
<dbReference type="InterPro" id="IPR042188">
    <property type="entry name" value="MmgE/PrpD_sf_2"/>
</dbReference>
<reference evidence="5" key="1">
    <citation type="submission" date="2016-10" db="EMBL/GenBank/DDBJ databases">
        <authorList>
            <person name="Varghese N."/>
            <person name="Submissions S."/>
        </authorList>
    </citation>
    <scope>NUCLEOTIDE SEQUENCE [LARGE SCALE GENOMIC DNA]</scope>
    <source>
        <strain evidence="5">NRRL B-59562</strain>
    </source>
</reference>
<dbReference type="InterPro" id="IPR036148">
    <property type="entry name" value="MmgE/PrpD_sf"/>
</dbReference>
<dbReference type="InterPro" id="IPR042183">
    <property type="entry name" value="MmgE/PrpD_sf_1"/>
</dbReference>
<gene>
    <name evidence="4" type="ORF">SAMN05216287_3678</name>
</gene>
<dbReference type="EMBL" id="FNNU01000006">
    <property type="protein sequence ID" value="SDX77052.1"/>
    <property type="molecule type" value="Genomic_DNA"/>
</dbReference>
<dbReference type="Pfam" id="PF03972">
    <property type="entry name" value="MmgE_PrpD_N"/>
    <property type="match status" value="1"/>
</dbReference>
<dbReference type="SUPFAM" id="SSF103378">
    <property type="entry name" value="2-methylcitrate dehydratase PrpD"/>
    <property type="match status" value="1"/>
</dbReference>
<organism evidence="4 5">
    <name type="scientific">Pseudomonas kuykendallii</name>
    <dbReference type="NCBI Taxonomy" id="1007099"/>
    <lineage>
        <taxon>Bacteria</taxon>
        <taxon>Pseudomonadati</taxon>
        <taxon>Pseudomonadota</taxon>
        <taxon>Gammaproteobacteria</taxon>
        <taxon>Pseudomonadales</taxon>
        <taxon>Pseudomonadaceae</taxon>
        <taxon>Pseudomonas</taxon>
    </lineage>
</organism>
<dbReference type="GO" id="GO:0016829">
    <property type="term" value="F:lyase activity"/>
    <property type="evidence" value="ECO:0007669"/>
    <property type="project" value="InterPro"/>
</dbReference>
<evidence type="ECO:0000259" key="3">
    <source>
        <dbReference type="Pfam" id="PF19305"/>
    </source>
</evidence>